<evidence type="ECO:0000313" key="1">
    <source>
        <dbReference type="EMBL" id="GBO17808.1"/>
    </source>
</evidence>
<dbReference type="AlphaFoldDB" id="A0A4Y2UZF4"/>
<proteinExistence type="predicted"/>
<name>A0A4Y2UZF4_ARAVE</name>
<protein>
    <submittedName>
        <fullName evidence="1">Uncharacterized protein</fullName>
    </submittedName>
</protein>
<gene>
    <name evidence="1" type="ORF">AVEN_70890_1</name>
</gene>
<keyword evidence="2" id="KW-1185">Reference proteome</keyword>
<evidence type="ECO:0000313" key="2">
    <source>
        <dbReference type="Proteomes" id="UP000499080"/>
    </source>
</evidence>
<dbReference type="EMBL" id="BGPR01041531">
    <property type="protein sequence ID" value="GBO17808.1"/>
    <property type="molecule type" value="Genomic_DNA"/>
</dbReference>
<sequence length="123" mass="13628">MRPENGLPLHLESLPAKAIREESSLDGKIKTLATPKIGDFREQYENITDQRPSSSSALQATDFICGVRLQDISGIFFVANSCRAGGWQSPTGLMGQIKQKKAEGRNRNSLKWNILLLPEPHPL</sequence>
<reference evidence="1 2" key="1">
    <citation type="journal article" date="2019" name="Sci. Rep.">
        <title>Orb-weaving spider Araneus ventricosus genome elucidates the spidroin gene catalogue.</title>
        <authorList>
            <person name="Kono N."/>
            <person name="Nakamura H."/>
            <person name="Ohtoshi R."/>
            <person name="Moran D.A.P."/>
            <person name="Shinohara A."/>
            <person name="Yoshida Y."/>
            <person name="Fujiwara M."/>
            <person name="Mori M."/>
            <person name="Tomita M."/>
            <person name="Arakawa K."/>
        </authorList>
    </citation>
    <scope>NUCLEOTIDE SEQUENCE [LARGE SCALE GENOMIC DNA]</scope>
</reference>
<dbReference type="Proteomes" id="UP000499080">
    <property type="component" value="Unassembled WGS sequence"/>
</dbReference>
<organism evidence="1 2">
    <name type="scientific">Araneus ventricosus</name>
    <name type="common">Orbweaver spider</name>
    <name type="synonym">Epeira ventricosa</name>
    <dbReference type="NCBI Taxonomy" id="182803"/>
    <lineage>
        <taxon>Eukaryota</taxon>
        <taxon>Metazoa</taxon>
        <taxon>Ecdysozoa</taxon>
        <taxon>Arthropoda</taxon>
        <taxon>Chelicerata</taxon>
        <taxon>Arachnida</taxon>
        <taxon>Araneae</taxon>
        <taxon>Araneomorphae</taxon>
        <taxon>Entelegynae</taxon>
        <taxon>Araneoidea</taxon>
        <taxon>Araneidae</taxon>
        <taxon>Araneus</taxon>
    </lineage>
</organism>
<accession>A0A4Y2UZF4</accession>
<comment type="caution">
    <text evidence="1">The sequence shown here is derived from an EMBL/GenBank/DDBJ whole genome shotgun (WGS) entry which is preliminary data.</text>
</comment>